<protein>
    <recommendedName>
        <fullName evidence="19">Galectin</fullName>
    </recommendedName>
</protein>
<dbReference type="GO" id="GO:0008380">
    <property type="term" value="P:RNA splicing"/>
    <property type="evidence" value="ECO:0007669"/>
    <property type="project" value="UniProtKB-KW"/>
</dbReference>
<dbReference type="GO" id="GO:0030154">
    <property type="term" value="P:cell differentiation"/>
    <property type="evidence" value="ECO:0007669"/>
    <property type="project" value="UniProtKB-KW"/>
</dbReference>
<dbReference type="FunFam" id="2.60.120.200:FF:000023">
    <property type="entry name" value="Galectin"/>
    <property type="match status" value="1"/>
</dbReference>
<evidence type="ECO:0000256" key="15">
    <source>
        <dbReference type="ARBA" id="ARBA00022990"/>
    </source>
</evidence>
<dbReference type="PANTHER" id="PTHR11346:SF26">
    <property type="entry name" value="GALECTIN-3"/>
    <property type="match status" value="1"/>
</dbReference>
<evidence type="ECO:0000256" key="19">
    <source>
        <dbReference type="RuleBase" id="RU102079"/>
    </source>
</evidence>
<keyword evidence="7" id="KW-0399">Innate immunity</keyword>
<dbReference type="GO" id="GO:0005737">
    <property type="term" value="C:cytoplasm"/>
    <property type="evidence" value="ECO:0007669"/>
    <property type="project" value="UniProtKB-SubCell"/>
</dbReference>
<dbReference type="GO" id="GO:0005681">
    <property type="term" value="C:spliceosomal complex"/>
    <property type="evidence" value="ECO:0007669"/>
    <property type="project" value="UniProtKB-KW"/>
</dbReference>
<evidence type="ECO:0000256" key="1">
    <source>
        <dbReference type="ARBA" id="ARBA00004123"/>
    </source>
</evidence>
<evidence type="ECO:0000256" key="20">
    <source>
        <dbReference type="SAM" id="MobiDB-lite"/>
    </source>
</evidence>
<dbReference type="CDD" id="cd00070">
    <property type="entry name" value="GLECT"/>
    <property type="match status" value="1"/>
</dbReference>
<dbReference type="EMBL" id="AF479564">
    <property type="protein sequence ID" value="AAL91920.1"/>
    <property type="molecule type" value="mRNA"/>
</dbReference>
<dbReference type="PROSITE" id="PS51304">
    <property type="entry name" value="GALECTIN"/>
    <property type="match status" value="1"/>
</dbReference>
<keyword evidence="17" id="KW-0508">mRNA splicing</keyword>
<keyword evidence="9" id="KW-0747">Spliceosome</keyword>
<feature type="region of interest" description="Disordered" evidence="20">
    <location>
        <begin position="28"/>
        <end position="52"/>
    </location>
</feature>
<evidence type="ECO:0000313" key="22">
    <source>
        <dbReference type="EMBL" id="AAL91920.1"/>
    </source>
</evidence>
<dbReference type="InterPro" id="IPR001079">
    <property type="entry name" value="Galectin_CRD"/>
</dbReference>
<comment type="subcellular location">
    <subcellularLocation>
        <location evidence="2">Cytoplasm</location>
    </subcellularLocation>
    <subcellularLocation>
        <location evidence="1">Nucleus</location>
    </subcellularLocation>
    <subcellularLocation>
        <location evidence="3">Secreted</location>
    </subcellularLocation>
</comment>
<dbReference type="GO" id="GO:0006397">
    <property type="term" value="P:mRNA processing"/>
    <property type="evidence" value="ECO:0007669"/>
    <property type="project" value="UniProtKB-KW"/>
</dbReference>
<keyword evidence="22" id="KW-0472">Membrane</keyword>
<keyword evidence="5" id="KW-0964">Secreted</keyword>
<dbReference type="GO" id="GO:0005576">
    <property type="term" value="C:extracellular region"/>
    <property type="evidence" value="ECO:0007669"/>
    <property type="project" value="UniProtKB-SubCell"/>
</dbReference>
<keyword evidence="12" id="KW-0221">Differentiation</keyword>
<keyword evidence="15" id="KW-0007">Acetylation</keyword>
<keyword evidence="18" id="KW-0539">Nucleus</keyword>
<keyword evidence="16" id="KW-1015">Disulfide bond</keyword>
<evidence type="ECO:0000256" key="4">
    <source>
        <dbReference type="ARBA" id="ARBA00022490"/>
    </source>
</evidence>
<keyword evidence="14" id="KW-0389">IgE-binding protein</keyword>
<evidence type="ECO:0000256" key="14">
    <source>
        <dbReference type="ARBA" id="ARBA00022972"/>
    </source>
</evidence>
<keyword evidence="4" id="KW-0963">Cytoplasm</keyword>
<dbReference type="VEuPathDB" id="HostDB:geneid_373917"/>
<dbReference type="InterPro" id="IPR013320">
    <property type="entry name" value="ConA-like_dom_sf"/>
</dbReference>
<keyword evidence="11" id="KW-0677">Repeat</keyword>
<dbReference type="GO" id="GO:0045087">
    <property type="term" value="P:innate immune response"/>
    <property type="evidence" value="ECO:0007669"/>
    <property type="project" value="UniProtKB-KW"/>
</dbReference>
<dbReference type="GO" id="GO:0019863">
    <property type="term" value="F:IgE binding"/>
    <property type="evidence" value="ECO:0007669"/>
    <property type="project" value="UniProtKB-KW"/>
</dbReference>
<evidence type="ECO:0000256" key="6">
    <source>
        <dbReference type="ARBA" id="ARBA00022553"/>
    </source>
</evidence>
<dbReference type="AlphaFoldDB" id="Q8QGD9"/>
<feature type="region of interest" description="Disordered" evidence="20">
    <location>
        <begin position="71"/>
        <end position="113"/>
    </location>
</feature>
<evidence type="ECO:0000256" key="16">
    <source>
        <dbReference type="ARBA" id="ARBA00023157"/>
    </source>
</evidence>
<name>Q8QGD9_CHICK</name>
<dbReference type="SMART" id="SM00276">
    <property type="entry name" value="GLECT"/>
    <property type="match status" value="1"/>
</dbReference>
<proteinExistence type="evidence at transcript level"/>
<evidence type="ECO:0000259" key="21">
    <source>
        <dbReference type="PROSITE" id="PS51304"/>
    </source>
</evidence>
<feature type="domain" description="Galectin" evidence="21">
    <location>
        <begin position="199"/>
        <end position="330"/>
    </location>
</feature>
<evidence type="ECO:0000256" key="12">
    <source>
        <dbReference type="ARBA" id="ARBA00022782"/>
    </source>
</evidence>
<feature type="compositionally biased region" description="Pro residues" evidence="20">
    <location>
        <begin position="38"/>
        <end position="52"/>
    </location>
</feature>
<organism evidence="22">
    <name type="scientific">Gallus gallus</name>
    <name type="common">Chicken</name>
    <dbReference type="NCBI Taxonomy" id="9031"/>
    <lineage>
        <taxon>Eukaryota</taxon>
        <taxon>Metazoa</taxon>
        <taxon>Chordata</taxon>
        <taxon>Craniata</taxon>
        <taxon>Vertebrata</taxon>
        <taxon>Euteleostomi</taxon>
        <taxon>Archelosauria</taxon>
        <taxon>Archosauria</taxon>
        <taxon>Dinosauria</taxon>
        <taxon>Saurischia</taxon>
        <taxon>Theropoda</taxon>
        <taxon>Coelurosauria</taxon>
        <taxon>Aves</taxon>
        <taxon>Neognathae</taxon>
        <taxon>Galloanserae</taxon>
        <taxon>Galliformes</taxon>
        <taxon>Phasianidae</taxon>
        <taxon>Phasianinae</taxon>
        <taxon>Gallus</taxon>
    </lineage>
</organism>
<evidence type="ECO:0000256" key="11">
    <source>
        <dbReference type="ARBA" id="ARBA00022737"/>
    </source>
</evidence>
<keyword evidence="22" id="KW-0812">Transmembrane</keyword>
<evidence type="ECO:0000256" key="13">
    <source>
        <dbReference type="ARBA" id="ARBA00022859"/>
    </source>
</evidence>
<dbReference type="Gene3D" id="2.60.120.200">
    <property type="match status" value="1"/>
</dbReference>
<dbReference type="SUPFAM" id="SSF49899">
    <property type="entry name" value="Concanavalin A-like lectins/glucanases"/>
    <property type="match status" value="1"/>
</dbReference>
<evidence type="ECO:0000256" key="2">
    <source>
        <dbReference type="ARBA" id="ARBA00004496"/>
    </source>
</evidence>
<dbReference type="SMART" id="SM00908">
    <property type="entry name" value="Gal-bind_lectin"/>
    <property type="match status" value="1"/>
</dbReference>
<dbReference type="PANTHER" id="PTHR11346">
    <property type="entry name" value="GALECTIN"/>
    <property type="match status" value="1"/>
</dbReference>
<evidence type="ECO:0000256" key="3">
    <source>
        <dbReference type="ARBA" id="ARBA00004613"/>
    </source>
</evidence>
<keyword evidence="10 19" id="KW-0430">Lectin</keyword>
<evidence type="ECO:0000256" key="9">
    <source>
        <dbReference type="ARBA" id="ARBA00022728"/>
    </source>
</evidence>
<evidence type="ECO:0000256" key="8">
    <source>
        <dbReference type="ARBA" id="ARBA00022664"/>
    </source>
</evidence>
<evidence type="ECO:0000256" key="10">
    <source>
        <dbReference type="ARBA" id="ARBA00022734"/>
    </source>
</evidence>
<sequence>MQAMKARCWQPHWMLPLLPLSSPLHPQLSDALPAHNPGAPPPQGWNRPPGPGAFPAYPGYPGAYPGAPGPYPGAPGPHHGPPGPYPGGPPGPYPGGPPGPYPGGPPGPYPGGPTAPYSEAPAAPLVTALSYFKGFCFSSSSLCLAMGGTWGCVSLGGCMSSHIAVMSTPSPCLTVRPVLLANVLFCLTPNPCPLQKVPYDLPLPAGLMPRLLITITGTVNSNPNRFSLDFKRGQDIAFHFNPRFKEDHKRVIVCNSMFQNNWGKEERTAPRFPFEPGTPFKLQVLCEGDHFKVAVNDAHLLQFNFREKKLNEITKLCIAGDITLTSVLTSMI</sequence>
<keyword evidence="13" id="KW-0391">Immunity</keyword>
<reference evidence="22" key="1">
    <citation type="journal article" date="2002" name="J. Biol. Chem.">
        <title>New alternatively spliced form of galectin-3, a member of the beta-galactoside-binding animal lectin family, contains a predicted transmembrane-spanning domain and a leucine zipper motif.</title>
        <authorList>
            <person name="Gorski J.P."/>
            <person name="Liu F.T."/>
            <person name="Artigues A."/>
            <person name="Castagna L.F."/>
            <person name="Osdoby P."/>
        </authorList>
    </citation>
    <scope>NUCLEOTIDE SEQUENCE</scope>
</reference>
<evidence type="ECO:0000256" key="18">
    <source>
        <dbReference type="ARBA" id="ARBA00023242"/>
    </source>
</evidence>
<dbReference type="Pfam" id="PF00337">
    <property type="entry name" value="Gal-bind_lectin"/>
    <property type="match status" value="1"/>
</dbReference>
<evidence type="ECO:0000256" key="5">
    <source>
        <dbReference type="ARBA" id="ARBA00022525"/>
    </source>
</evidence>
<dbReference type="PhylomeDB" id="Q8QGD9"/>
<dbReference type="GO" id="GO:0030246">
    <property type="term" value="F:carbohydrate binding"/>
    <property type="evidence" value="ECO:0007669"/>
    <property type="project" value="UniProtKB-UniRule"/>
</dbReference>
<evidence type="ECO:0000256" key="17">
    <source>
        <dbReference type="ARBA" id="ARBA00023187"/>
    </source>
</evidence>
<keyword evidence="6" id="KW-0597">Phosphoprotein</keyword>
<dbReference type="InterPro" id="IPR044156">
    <property type="entry name" value="Galectin-like"/>
</dbReference>
<keyword evidence="8" id="KW-0507">mRNA processing</keyword>
<evidence type="ECO:0000256" key="7">
    <source>
        <dbReference type="ARBA" id="ARBA00022588"/>
    </source>
</evidence>
<accession>Q8QGD9</accession>